<gene>
    <name evidence="3" type="ORF">PEBR_17813</name>
</gene>
<organism evidence="3 4">
    <name type="scientific">Penicillium brasilianum</name>
    <dbReference type="NCBI Taxonomy" id="104259"/>
    <lineage>
        <taxon>Eukaryota</taxon>
        <taxon>Fungi</taxon>
        <taxon>Dikarya</taxon>
        <taxon>Ascomycota</taxon>
        <taxon>Pezizomycotina</taxon>
        <taxon>Eurotiomycetes</taxon>
        <taxon>Eurotiomycetidae</taxon>
        <taxon>Eurotiales</taxon>
        <taxon>Aspergillaceae</taxon>
        <taxon>Penicillium</taxon>
    </lineage>
</organism>
<feature type="chain" id="PRO_5012955911" evidence="2">
    <location>
        <begin position="17"/>
        <end position="125"/>
    </location>
</feature>
<dbReference type="EMBL" id="LJBN01000126">
    <property type="protein sequence ID" value="OOQ87317.1"/>
    <property type="molecule type" value="Genomic_DNA"/>
</dbReference>
<feature type="region of interest" description="Disordered" evidence="1">
    <location>
        <begin position="33"/>
        <end position="71"/>
    </location>
</feature>
<dbReference type="AlphaFoldDB" id="A0A1S9RP83"/>
<keyword evidence="2" id="KW-0732">Signal</keyword>
<proteinExistence type="predicted"/>
<dbReference type="Proteomes" id="UP000190744">
    <property type="component" value="Unassembled WGS sequence"/>
</dbReference>
<evidence type="ECO:0000313" key="3">
    <source>
        <dbReference type="EMBL" id="OOQ87317.1"/>
    </source>
</evidence>
<comment type="caution">
    <text evidence="3">The sequence shown here is derived from an EMBL/GenBank/DDBJ whole genome shotgun (WGS) entry which is preliminary data.</text>
</comment>
<sequence length="125" mass="13749">MYFQIVYALFATAAVALPRGGNQQHHQGVDLPATSTASMSSSMSMPMKRATPTSMATPTPTMKVASPMRGEQKPEQLKAEKMMMLLRTVAPMACKYSWVRTASLKLTLMIDEDMLSVFMLDVVVT</sequence>
<feature type="compositionally biased region" description="Low complexity" evidence="1">
    <location>
        <begin position="33"/>
        <end position="62"/>
    </location>
</feature>
<protein>
    <submittedName>
        <fullName evidence="3">Uncharacterized protein</fullName>
    </submittedName>
</protein>
<evidence type="ECO:0000256" key="2">
    <source>
        <dbReference type="SAM" id="SignalP"/>
    </source>
</evidence>
<name>A0A1S9RP83_PENBI</name>
<accession>A0A1S9RP83</accession>
<reference evidence="4" key="1">
    <citation type="submission" date="2015-09" db="EMBL/GenBank/DDBJ databases">
        <authorList>
            <person name="Fill T.P."/>
            <person name="Baretta J.F."/>
            <person name="de Almeida L.G."/>
            <person name="Rocha M."/>
            <person name="de Souza D.H."/>
            <person name="Malavazi I."/>
            <person name="Cerdeira L.T."/>
            <person name="Hong H."/>
            <person name="Samborskyy M."/>
            <person name="de Vasconcelos A.T."/>
            <person name="Leadlay P."/>
            <person name="Rodrigues-Filho E."/>
        </authorList>
    </citation>
    <scope>NUCLEOTIDE SEQUENCE [LARGE SCALE GENOMIC DNA]</scope>
    <source>
        <strain evidence="4">LaBioMMi 136</strain>
    </source>
</reference>
<evidence type="ECO:0000313" key="4">
    <source>
        <dbReference type="Proteomes" id="UP000190744"/>
    </source>
</evidence>
<evidence type="ECO:0000256" key="1">
    <source>
        <dbReference type="SAM" id="MobiDB-lite"/>
    </source>
</evidence>
<feature type="signal peptide" evidence="2">
    <location>
        <begin position="1"/>
        <end position="16"/>
    </location>
</feature>